<sequence>MRFVRSGALALGLAGTLLFGSVGARAEHSDVDFPGIGTVTLRTIKAVGALPSVALAGPDGKVLLNATVGGTQSSFFRISQGADGTLNPTVHYAVLAGPDATSKAVLAVAAATGGSDCAYEAIVFGSDRGKLSLWTPKTLDTQAEGGIYVGDLGGRRGYGLAVWDFIWGDEPHVAPHRYKVWLYRLNRTHMKFYPTETLTTHGHYADDASALRELRLDFPNLTKAIPKLSC</sequence>
<comment type="caution">
    <text evidence="2">The sequence shown here is derived from an EMBL/GenBank/DDBJ whole genome shotgun (WGS) entry which is preliminary data.</text>
</comment>
<evidence type="ECO:0000313" key="3">
    <source>
        <dbReference type="Proteomes" id="UP000721844"/>
    </source>
</evidence>
<dbReference type="Proteomes" id="UP000721844">
    <property type="component" value="Unassembled WGS sequence"/>
</dbReference>
<dbReference type="AlphaFoldDB" id="A0A964E295"/>
<proteinExistence type="predicted"/>
<evidence type="ECO:0000313" key="2">
    <source>
        <dbReference type="EMBL" id="MCB8879002.1"/>
    </source>
</evidence>
<evidence type="ECO:0000256" key="1">
    <source>
        <dbReference type="SAM" id="SignalP"/>
    </source>
</evidence>
<protein>
    <submittedName>
        <fullName evidence="2">Uncharacterized protein</fullName>
    </submittedName>
</protein>
<feature type="signal peptide" evidence="1">
    <location>
        <begin position="1"/>
        <end position="26"/>
    </location>
</feature>
<keyword evidence="1" id="KW-0732">Signal</keyword>
<gene>
    <name evidence="2" type="ORF">ACELLULO517_02060</name>
</gene>
<dbReference type="RefSeq" id="WP_227305448.1">
    <property type="nucleotide sequence ID" value="NZ_JAESVA010000001.1"/>
</dbReference>
<dbReference type="EMBL" id="JAESVA010000001">
    <property type="protein sequence ID" value="MCB8879002.1"/>
    <property type="molecule type" value="Genomic_DNA"/>
</dbReference>
<name>A0A964E295_9PROT</name>
<organism evidence="2 3">
    <name type="scientific">Acidisoma cellulosilyticum</name>
    <dbReference type="NCBI Taxonomy" id="2802395"/>
    <lineage>
        <taxon>Bacteria</taxon>
        <taxon>Pseudomonadati</taxon>
        <taxon>Pseudomonadota</taxon>
        <taxon>Alphaproteobacteria</taxon>
        <taxon>Acetobacterales</taxon>
        <taxon>Acidocellaceae</taxon>
        <taxon>Acidisoma</taxon>
    </lineage>
</organism>
<keyword evidence="3" id="KW-1185">Reference proteome</keyword>
<feature type="chain" id="PRO_5038052074" evidence="1">
    <location>
        <begin position="27"/>
        <end position="230"/>
    </location>
</feature>
<accession>A0A964E295</accession>
<reference evidence="2 3" key="1">
    <citation type="journal article" date="2021" name="Microorganisms">
        <title>Acidisoma silvae sp. nov. and Acidisomacellulosilytica sp. nov., Two Acidophilic Bacteria Isolated from Decaying Wood, Hydrolyzing Cellulose and Producing Poly-3-hydroxybutyrate.</title>
        <authorList>
            <person name="Mieszkin S."/>
            <person name="Pouder E."/>
            <person name="Uroz S."/>
            <person name="Simon-Colin C."/>
            <person name="Alain K."/>
        </authorList>
    </citation>
    <scope>NUCLEOTIDE SEQUENCE [LARGE SCALE GENOMIC DNA]</scope>
    <source>
        <strain evidence="2 3">HW T5.17</strain>
    </source>
</reference>